<dbReference type="GO" id="GO:0016020">
    <property type="term" value="C:membrane"/>
    <property type="evidence" value="ECO:0007669"/>
    <property type="project" value="UniProtKB-SubCell"/>
</dbReference>
<dbReference type="Pfam" id="PF07714">
    <property type="entry name" value="PK_Tyr_Ser-Thr"/>
    <property type="match status" value="1"/>
</dbReference>
<dbReference type="InterPro" id="IPR001611">
    <property type="entry name" value="Leu-rich_rpt"/>
</dbReference>
<feature type="chain" id="PRO_5040341278" description="non-specific serine/threonine protein kinase" evidence="19">
    <location>
        <begin position="22"/>
        <end position="945"/>
    </location>
</feature>
<keyword evidence="5" id="KW-0433">Leucine-rich repeat</keyword>
<feature type="region of interest" description="Disordered" evidence="17">
    <location>
        <begin position="916"/>
        <end position="945"/>
    </location>
</feature>
<keyword evidence="22" id="KW-1185">Reference proteome</keyword>
<dbReference type="Proteomes" id="UP001141552">
    <property type="component" value="Unassembled WGS sequence"/>
</dbReference>
<dbReference type="InterPro" id="IPR032675">
    <property type="entry name" value="LRR_dom_sf"/>
</dbReference>
<evidence type="ECO:0000256" key="17">
    <source>
        <dbReference type="SAM" id="MobiDB-lite"/>
    </source>
</evidence>
<keyword evidence="4" id="KW-0723">Serine/threonine-protein kinase</keyword>
<dbReference type="PROSITE" id="PS50011">
    <property type="entry name" value="PROTEIN_KINASE_DOM"/>
    <property type="match status" value="1"/>
</dbReference>
<feature type="transmembrane region" description="Helical" evidence="18">
    <location>
        <begin position="565"/>
        <end position="587"/>
    </location>
</feature>
<gene>
    <name evidence="21" type="ORF">Tsubulata_040036</name>
</gene>
<dbReference type="FunFam" id="3.80.10.10:FF:000542">
    <property type="entry name" value="Leucine-rich repeat protein kinase family protein"/>
    <property type="match status" value="1"/>
</dbReference>
<dbReference type="SUPFAM" id="SSF52058">
    <property type="entry name" value="L domain-like"/>
    <property type="match status" value="1"/>
</dbReference>
<dbReference type="FunFam" id="1.10.510.10:FF:000590">
    <property type="entry name" value="PR5-like receptor kinase"/>
    <property type="match status" value="1"/>
</dbReference>
<evidence type="ECO:0000256" key="1">
    <source>
        <dbReference type="ARBA" id="ARBA00004479"/>
    </source>
</evidence>
<dbReference type="PROSITE" id="PS00108">
    <property type="entry name" value="PROTEIN_KINASE_ST"/>
    <property type="match status" value="1"/>
</dbReference>
<keyword evidence="11" id="KW-0418">Kinase</keyword>
<feature type="compositionally biased region" description="Polar residues" evidence="17">
    <location>
        <begin position="924"/>
        <end position="945"/>
    </location>
</feature>
<dbReference type="FunFam" id="3.30.200.20:FF:000178">
    <property type="entry name" value="serine/threonine-protein kinase PBS1-like"/>
    <property type="match status" value="1"/>
</dbReference>
<sequence length="945" mass="102965">MGPRTLAFLLVASVQVYMIASVTDTNDFAALNALKDAWENVPANWTGADPCGSKWEGISCNNSRLISVTLSSMGLKGQLPGEISSLSELEILDLSYNKYLSGSLPSSIGNLKKLKNLVLVGCNLSGSIPDSIGSLQRLVFLSLNSNGFSGAVPPSIGTLSNLYWLDLSDNNLNGPIPVSTGTTPGLDMLVNTKHFHLGMNQLSGTIPDKLFSSKMTPIDVLLNNNNLVGTIPLTLALVQSLEVIRLDGNLLTGPVPSNLNNLTKTYELSLSNNGFFGPLPNFTGMHALQYLDMSNNSFDATDFPIWITNLKNLTTIMMESTQLRGQIPISLFSLPLLETVVLSNNELEGNLDFGASYAGKLQLVDLRNNLISNFTQRPVASKVVIVLVDNPICQEITEATKSYCIDSPTNSSYVTHQRNCVPAKCFSDQISSPNCKCAYPFTGVLLFRAPSFSGLGTSSLYASLENSLLYSFYSLQLPVDSVSLSNPRKGSNEHLELNLGVFPSSQDHFNQTEVSAIGFALANQTFKPPEQFGPFFFIADTYEPFAGQSKPGVSRKSSKSSSTGIIVGAAGGGAALLLLLLLAGVYARHRKKSAEERKNPNNGNIETVIGKHGPLALKRYTFSDIKKMTNSLNDKLGQGGYGSVYKGQLPDGRPVAVKVLNESKGNGEEFINEVASISRTSHVNIVTIVGFCLESSKRALIYDFMPNGSLEKFINKKNAALEPSRHLGWDKLYQIAVGVARGLEYLHRGCNTRIVHFDIKPHNILLDEDFCPKISDFGLARLGNRKESIMSMKEARGTIGYIAPEVFNRRFGAVSHKSDVYGYGMLILEMAGGRDNDHHDRTEDTTSEKFFPNWIYKRLEQGKEHEILQGVTAAEEIEIVKKLTIVGLWCIQTNPSDRPSISKVIEMLEGHLENLKTPPEPVLSSPQRLASYSSTASTGENLSTG</sequence>
<accession>A0A9Q0FSU3</accession>
<evidence type="ECO:0000256" key="7">
    <source>
        <dbReference type="ARBA" id="ARBA00022692"/>
    </source>
</evidence>
<dbReference type="InterPro" id="IPR017441">
    <property type="entry name" value="Protein_kinase_ATP_BS"/>
</dbReference>
<dbReference type="GO" id="GO:0004674">
    <property type="term" value="F:protein serine/threonine kinase activity"/>
    <property type="evidence" value="ECO:0007669"/>
    <property type="project" value="UniProtKB-KW"/>
</dbReference>
<feature type="domain" description="Protein kinase" evidence="20">
    <location>
        <begin position="630"/>
        <end position="923"/>
    </location>
</feature>
<evidence type="ECO:0000256" key="2">
    <source>
        <dbReference type="ARBA" id="ARBA00008684"/>
    </source>
</evidence>
<evidence type="ECO:0000256" key="18">
    <source>
        <dbReference type="SAM" id="Phobius"/>
    </source>
</evidence>
<keyword evidence="7 18" id="KW-0812">Transmembrane</keyword>
<dbReference type="Pfam" id="PF00560">
    <property type="entry name" value="LRR_1"/>
    <property type="match status" value="4"/>
</dbReference>
<dbReference type="SMART" id="SM00220">
    <property type="entry name" value="S_TKc"/>
    <property type="match status" value="1"/>
</dbReference>
<evidence type="ECO:0000313" key="22">
    <source>
        <dbReference type="Proteomes" id="UP001141552"/>
    </source>
</evidence>
<evidence type="ECO:0000256" key="19">
    <source>
        <dbReference type="SAM" id="SignalP"/>
    </source>
</evidence>
<dbReference type="Gene3D" id="3.30.200.20">
    <property type="entry name" value="Phosphorylase Kinase, domain 1"/>
    <property type="match status" value="1"/>
</dbReference>
<dbReference type="InterPro" id="IPR008271">
    <property type="entry name" value="Ser/Thr_kinase_AS"/>
</dbReference>
<dbReference type="PANTHER" id="PTHR45974:SF266">
    <property type="entry name" value="LEUCINE-RICH REPEAT RECEPTOR PROTEIN KINASE HPCA1"/>
    <property type="match status" value="1"/>
</dbReference>
<dbReference type="PANTHER" id="PTHR45974">
    <property type="entry name" value="RECEPTOR-LIKE PROTEIN 55"/>
    <property type="match status" value="1"/>
</dbReference>
<comment type="similarity">
    <text evidence="2">Belongs to the protein kinase superfamily. Ser/Thr protein kinase family.</text>
</comment>
<keyword evidence="14 18" id="KW-0472">Membrane</keyword>
<dbReference type="InterPro" id="IPR000719">
    <property type="entry name" value="Prot_kinase_dom"/>
</dbReference>
<evidence type="ECO:0000256" key="15">
    <source>
        <dbReference type="ARBA" id="ARBA00023180"/>
    </source>
</evidence>
<dbReference type="CDD" id="cd14066">
    <property type="entry name" value="STKc_IRAK"/>
    <property type="match status" value="1"/>
</dbReference>
<keyword evidence="9" id="KW-0677">Repeat</keyword>
<dbReference type="PROSITE" id="PS00107">
    <property type="entry name" value="PROTEIN_KINASE_ATP"/>
    <property type="match status" value="1"/>
</dbReference>
<evidence type="ECO:0000256" key="9">
    <source>
        <dbReference type="ARBA" id="ARBA00022737"/>
    </source>
</evidence>
<evidence type="ECO:0000256" key="16">
    <source>
        <dbReference type="PROSITE-ProRule" id="PRU10141"/>
    </source>
</evidence>
<evidence type="ECO:0000256" key="12">
    <source>
        <dbReference type="ARBA" id="ARBA00022840"/>
    </source>
</evidence>
<evidence type="ECO:0000259" key="20">
    <source>
        <dbReference type="PROSITE" id="PS50011"/>
    </source>
</evidence>
<evidence type="ECO:0000256" key="13">
    <source>
        <dbReference type="ARBA" id="ARBA00022989"/>
    </source>
</evidence>
<name>A0A9Q0FSU3_9ROSI</name>
<protein>
    <recommendedName>
        <fullName evidence="3">non-specific serine/threonine protein kinase</fullName>
        <ecNumber evidence="3">2.7.11.1</ecNumber>
    </recommendedName>
</protein>
<dbReference type="OrthoDB" id="4062651at2759"/>
<evidence type="ECO:0000256" key="11">
    <source>
        <dbReference type="ARBA" id="ARBA00022777"/>
    </source>
</evidence>
<dbReference type="FunFam" id="3.80.10.10:FF:000363">
    <property type="entry name" value="Leucine-rich repeat family protein"/>
    <property type="match status" value="1"/>
</dbReference>
<dbReference type="EMBL" id="JAKUCV010003901">
    <property type="protein sequence ID" value="KAJ4837213.1"/>
    <property type="molecule type" value="Genomic_DNA"/>
</dbReference>
<keyword evidence="6" id="KW-0808">Transferase</keyword>
<dbReference type="Pfam" id="PF08263">
    <property type="entry name" value="LRRNT_2"/>
    <property type="match status" value="1"/>
</dbReference>
<dbReference type="GO" id="GO:0005524">
    <property type="term" value="F:ATP binding"/>
    <property type="evidence" value="ECO:0007669"/>
    <property type="project" value="UniProtKB-UniRule"/>
</dbReference>
<evidence type="ECO:0000256" key="10">
    <source>
        <dbReference type="ARBA" id="ARBA00022741"/>
    </source>
</evidence>
<evidence type="ECO:0000256" key="6">
    <source>
        <dbReference type="ARBA" id="ARBA00022679"/>
    </source>
</evidence>
<evidence type="ECO:0000256" key="4">
    <source>
        <dbReference type="ARBA" id="ARBA00022527"/>
    </source>
</evidence>
<feature type="signal peptide" evidence="19">
    <location>
        <begin position="1"/>
        <end position="21"/>
    </location>
</feature>
<dbReference type="InterPro" id="IPR011009">
    <property type="entry name" value="Kinase-like_dom_sf"/>
</dbReference>
<dbReference type="InterPro" id="IPR001245">
    <property type="entry name" value="Ser-Thr/Tyr_kinase_cat_dom"/>
</dbReference>
<dbReference type="InterPro" id="IPR013210">
    <property type="entry name" value="LRR_N_plant-typ"/>
</dbReference>
<dbReference type="Gene3D" id="1.10.510.10">
    <property type="entry name" value="Transferase(Phosphotransferase) domain 1"/>
    <property type="match status" value="1"/>
</dbReference>
<keyword evidence="13 18" id="KW-1133">Transmembrane helix</keyword>
<evidence type="ECO:0000256" key="3">
    <source>
        <dbReference type="ARBA" id="ARBA00012513"/>
    </source>
</evidence>
<dbReference type="SUPFAM" id="SSF56112">
    <property type="entry name" value="Protein kinase-like (PK-like)"/>
    <property type="match status" value="1"/>
</dbReference>
<dbReference type="EC" id="2.7.11.1" evidence="3"/>
<evidence type="ECO:0000313" key="21">
    <source>
        <dbReference type="EMBL" id="KAJ4837213.1"/>
    </source>
</evidence>
<reference evidence="21" key="2">
    <citation type="journal article" date="2023" name="Plants (Basel)">
        <title>Annotation of the Turnera subulata (Passifloraceae) Draft Genome Reveals the S-Locus Evolved after the Divergence of Turneroideae from Passifloroideae in a Stepwise Manner.</title>
        <authorList>
            <person name="Henning P.M."/>
            <person name="Roalson E.H."/>
            <person name="Mir W."/>
            <person name="McCubbin A.G."/>
            <person name="Shore J.S."/>
        </authorList>
    </citation>
    <scope>NUCLEOTIDE SEQUENCE</scope>
    <source>
        <strain evidence="21">F60SS</strain>
    </source>
</reference>
<keyword evidence="15" id="KW-0325">Glycoprotein</keyword>
<comment type="caution">
    <text evidence="21">The sequence shown here is derived from an EMBL/GenBank/DDBJ whole genome shotgun (WGS) entry which is preliminary data.</text>
</comment>
<reference evidence="21" key="1">
    <citation type="submission" date="2022-02" db="EMBL/GenBank/DDBJ databases">
        <authorList>
            <person name="Henning P.M."/>
            <person name="McCubbin A.G."/>
            <person name="Shore J.S."/>
        </authorList>
    </citation>
    <scope>NUCLEOTIDE SEQUENCE</scope>
    <source>
        <strain evidence="21">F60SS</strain>
        <tissue evidence="21">Leaves</tissue>
    </source>
</reference>
<dbReference type="AlphaFoldDB" id="A0A9Q0FSU3"/>
<keyword evidence="10 16" id="KW-0547">Nucleotide-binding</keyword>
<keyword evidence="12 16" id="KW-0067">ATP-binding</keyword>
<proteinExistence type="inferred from homology"/>
<feature type="binding site" evidence="16">
    <location>
        <position position="658"/>
    </location>
    <ligand>
        <name>ATP</name>
        <dbReference type="ChEBI" id="CHEBI:30616"/>
    </ligand>
</feature>
<keyword evidence="8 19" id="KW-0732">Signal</keyword>
<evidence type="ECO:0000256" key="14">
    <source>
        <dbReference type="ARBA" id="ARBA00023136"/>
    </source>
</evidence>
<dbReference type="Gene3D" id="3.80.10.10">
    <property type="entry name" value="Ribonuclease Inhibitor"/>
    <property type="match status" value="4"/>
</dbReference>
<evidence type="ECO:0000256" key="5">
    <source>
        <dbReference type="ARBA" id="ARBA00022614"/>
    </source>
</evidence>
<organism evidence="21 22">
    <name type="scientific">Turnera subulata</name>
    <dbReference type="NCBI Taxonomy" id="218843"/>
    <lineage>
        <taxon>Eukaryota</taxon>
        <taxon>Viridiplantae</taxon>
        <taxon>Streptophyta</taxon>
        <taxon>Embryophyta</taxon>
        <taxon>Tracheophyta</taxon>
        <taxon>Spermatophyta</taxon>
        <taxon>Magnoliopsida</taxon>
        <taxon>eudicotyledons</taxon>
        <taxon>Gunneridae</taxon>
        <taxon>Pentapetalae</taxon>
        <taxon>rosids</taxon>
        <taxon>fabids</taxon>
        <taxon>Malpighiales</taxon>
        <taxon>Passifloraceae</taxon>
        <taxon>Turnera</taxon>
    </lineage>
</organism>
<evidence type="ECO:0000256" key="8">
    <source>
        <dbReference type="ARBA" id="ARBA00022729"/>
    </source>
</evidence>
<comment type="subcellular location">
    <subcellularLocation>
        <location evidence="1">Membrane</location>
        <topology evidence="1">Single-pass type I membrane protein</topology>
    </subcellularLocation>
</comment>